<feature type="compositionally biased region" description="Polar residues" evidence="3">
    <location>
        <begin position="340"/>
        <end position="361"/>
    </location>
</feature>
<dbReference type="EMBL" id="JAANBB010000486">
    <property type="protein sequence ID" value="KAF7541727.1"/>
    <property type="molecule type" value="Genomic_DNA"/>
</dbReference>
<keyword evidence="2" id="KW-0539">Nucleus</keyword>
<organism evidence="5 6">
    <name type="scientific">Cylindrodendrum hubeiense</name>
    <dbReference type="NCBI Taxonomy" id="595255"/>
    <lineage>
        <taxon>Eukaryota</taxon>
        <taxon>Fungi</taxon>
        <taxon>Dikarya</taxon>
        <taxon>Ascomycota</taxon>
        <taxon>Pezizomycotina</taxon>
        <taxon>Sordariomycetes</taxon>
        <taxon>Hypocreomycetidae</taxon>
        <taxon>Hypocreales</taxon>
        <taxon>Nectriaceae</taxon>
        <taxon>Cylindrodendrum</taxon>
    </lineage>
</organism>
<proteinExistence type="predicted"/>
<dbReference type="PROSITE" id="PS00463">
    <property type="entry name" value="ZN2_CY6_FUNGAL_1"/>
    <property type="match status" value="1"/>
</dbReference>
<evidence type="ECO:0000256" key="3">
    <source>
        <dbReference type="SAM" id="MobiDB-lite"/>
    </source>
</evidence>
<dbReference type="Gene3D" id="4.10.240.10">
    <property type="entry name" value="Zn(2)-C6 fungal-type DNA-binding domain"/>
    <property type="match status" value="1"/>
</dbReference>
<dbReference type="SMART" id="SM00066">
    <property type="entry name" value="GAL4"/>
    <property type="match status" value="1"/>
</dbReference>
<accession>A0A9P5GZX5</accession>
<evidence type="ECO:0000313" key="5">
    <source>
        <dbReference type="EMBL" id="KAF7541727.1"/>
    </source>
</evidence>
<dbReference type="Proteomes" id="UP000722485">
    <property type="component" value="Unassembled WGS sequence"/>
</dbReference>
<dbReference type="OrthoDB" id="4078573at2759"/>
<evidence type="ECO:0000259" key="4">
    <source>
        <dbReference type="PROSITE" id="PS50048"/>
    </source>
</evidence>
<protein>
    <recommendedName>
        <fullName evidence="4">Zn(2)-C6 fungal-type domain-containing protein</fullName>
    </recommendedName>
</protein>
<dbReference type="SUPFAM" id="SSF57701">
    <property type="entry name" value="Zn2/Cys6 DNA-binding domain"/>
    <property type="match status" value="1"/>
</dbReference>
<comment type="subcellular location">
    <subcellularLocation>
        <location evidence="1">Nucleus</location>
    </subcellularLocation>
</comment>
<dbReference type="GO" id="GO:0008270">
    <property type="term" value="F:zinc ion binding"/>
    <property type="evidence" value="ECO:0007669"/>
    <property type="project" value="InterPro"/>
</dbReference>
<dbReference type="GO" id="GO:0045944">
    <property type="term" value="P:positive regulation of transcription by RNA polymerase II"/>
    <property type="evidence" value="ECO:0007669"/>
    <property type="project" value="TreeGrafter"/>
</dbReference>
<dbReference type="Pfam" id="PF00172">
    <property type="entry name" value="Zn_clus"/>
    <property type="match status" value="1"/>
</dbReference>
<dbReference type="InterPro" id="IPR036864">
    <property type="entry name" value="Zn2-C6_fun-type_DNA-bd_sf"/>
</dbReference>
<dbReference type="InterPro" id="IPR001138">
    <property type="entry name" value="Zn2Cys6_DnaBD"/>
</dbReference>
<gene>
    <name evidence="5" type="ORF">G7Z17_g11905</name>
</gene>
<evidence type="ECO:0000256" key="2">
    <source>
        <dbReference type="ARBA" id="ARBA00023242"/>
    </source>
</evidence>
<feature type="compositionally biased region" description="Polar residues" evidence="3">
    <location>
        <begin position="741"/>
        <end position="755"/>
    </location>
</feature>
<dbReference type="PANTHER" id="PTHR37534">
    <property type="entry name" value="TRANSCRIPTIONAL ACTIVATOR PROTEIN UGA3"/>
    <property type="match status" value="1"/>
</dbReference>
<dbReference type="GO" id="GO:0005634">
    <property type="term" value="C:nucleus"/>
    <property type="evidence" value="ECO:0007669"/>
    <property type="project" value="TreeGrafter"/>
</dbReference>
<dbReference type="AlphaFoldDB" id="A0A9P5GZX5"/>
<dbReference type="PANTHER" id="PTHR37534:SF40">
    <property type="entry name" value="ZN(2)-C6 FUNGAL-TYPE DOMAIN-CONTAINING PROTEIN"/>
    <property type="match status" value="1"/>
</dbReference>
<evidence type="ECO:0000313" key="6">
    <source>
        <dbReference type="Proteomes" id="UP000722485"/>
    </source>
</evidence>
<dbReference type="CDD" id="cd00067">
    <property type="entry name" value="GAL4"/>
    <property type="match status" value="1"/>
</dbReference>
<comment type="caution">
    <text evidence="5">The sequence shown here is derived from an EMBL/GenBank/DDBJ whole genome shotgun (WGS) entry which is preliminary data.</text>
</comment>
<feature type="region of interest" description="Disordered" evidence="3">
    <location>
        <begin position="272"/>
        <end position="388"/>
    </location>
</feature>
<feature type="domain" description="Zn(2)-C6 fungal-type" evidence="4">
    <location>
        <begin position="189"/>
        <end position="219"/>
    </location>
</feature>
<evidence type="ECO:0000256" key="1">
    <source>
        <dbReference type="ARBA" id="ARBA00004123"/>
    </source>
</evidence>
<dbReference type="Pfam" id="PF11951">
    <property type="entry name" value="Fungal_trans_2"/>
    <property type="match status" value="1"/>
</dbReference>
<feature type="compositionally biased region" description="Polar residues" evidence="3">
    <location>
        <begin position="297"/>
        <end position="332"/>
    </location>
</feature>
<reference evidence="5" key="1">
    <citation type="submission" date="2020-03" db="EMBL/GenBank/DDBJ databases">
        <title>Draft Genome Sequence of Cylindrodendrum hubeiense.</title>
        <authorList>
            <person name="Buettner E."/>
            <person name="Kellner H."/>
        </authorList>
    </citation>
    <scope>NUCLEOTIDE SEQUENCE</scope>
    <source>
        <strain evidence="5">IHI 201604</strain>
    </source>
</reference>
<dbReference type="InterPro" id="IPR021858">
    <property type="entry name" value="Fun_TF"/>
</dbReference>
<dbReference type="PROSITE" id="PS50048">
    <property type="entry name" value="ZN2_CY6_FUNGAL_2"/>
    <property type="match status" value="1"/>
</dbReference>
<sequence length="823" mass="91479">MCESPLSNHSRGPVTRCTVLRDNIDARTRTHAHALQGSAADETGGRGTHTLDREWAASTTDEARLLEALTGVFDAPYQVPASIIVPGVSLGAVMHLDELRAQQTPTFFPNWNDHPPPQYFLEDLPVQNGFADDSSSKRHNVQTMHTPWEQQRRISTADLLPLTTASALAQKPAAVSKSPPPKAKRVRTGCLTCRDRHLKCDEAVPDCLNCRKRGRDCVRGVRLNFLDVNVHSLDCVPDSEDWAVQFHDESRDIASEYRGGLRSYAPYDSEPEIPGCFDNDRNGHKERRYSKPGGQSILHNQSDAKASRTQSEYGLQSSPTVDYWGNEQNTATLGDRGSHSRTTSGASKIVTPLSSSQSNTPYGAPPLQQLVTGRTKPSPRRRSDVSAATSMLPQATIATRNEAKFAVNVSQEPPLQPLPNAAQPPPEREFLNAPEEIAYMQVFVEDVWVWMDSFDQEKHFSRLIPFYALKSTMLLNAFLACGVKHLALSSPNKNDKALFYYNTATSQLLRSLQNPDRNMAECAITAVILNVYEVMSEKPAHRMRHIGGARALILECRWDASSTGIGAACFWQNVTMEVLICLSEKWQTTWDPDDWGLDLGFFREGEDYMAIEPDEVFVHRILMIKSAATLGRLFYHTAQCILTQSHPTEQVRHSEGMRALQIHHVHHVCGIVACTKDRGVIPMAIRCLIIVSAVLTDVHEQAEVLGILERIRHHEGWHLGSVEQDLKRTWGWDRSRPAASSLKSQTSDQLETGNHTMPPPFHAPEMAPIANPATLLTGTMRVLTPPGVAKAPLNPLSFADFSLPNHPYRNWYEPASTTSPGSD</sequence>
<feature type="region of interest" description="Disordered" evidence="3">
    <location>
        <begin position="737"/>
        <end position="756"/>
    </location>
</feature>
<name>A0A9P5GZX5_9HYPO</name>
<dbReference type="GO" id="GO:0000976">
    <property type="term" value="F:transcription cis-regulatory region binding"/>
    <property type="evidence" value="ECO:0007669"/>
    <property type="project" value="TreeGrafter"/>
</dbReference>
<dbReference type="GO" id="GO:0000981">
    <property type="term" value="F:DNA-binding transcription factor activity, RNA polymerase II-specific"/>
    <property type="evidence" value="ECO:0007669"/>
    <property type="project" value="InterPro"/>
</dbReference>
<keyword evidence="6" id="KW-1185">Reference proteome</keyword>